<dbReference type="EMBL" id="CM002924">
    <property type="protein sequence ID" value="KGN57370.1"/>
    <property type="molecule type" value="Genomic_DNA"/>
</dbReference>
<sequence>MNDSRRPKFPKQHFSAEKLLSFSNASPRSSVIIFFAAVILLSMFLSSRLLGLLLKLLSFSNASPRSSVIIFFAAVILLSMFLSSRLLGLLLGLKSNVMSQEPQGQRKQDPDGPMVATCPEYFRWIHEDLKPWAGRGITKSMLEEAQKKAHFRVVVVEGKAYVEAYGKAYQSRDNLTVWGVVQLLRRYPGKLPDLDLMFSCDDRPEIYQKDYSGAEKPSPPPLFRYSGDDATWDIVFPDWSFWGWPEINIKAWESMLKDIKEGNKKMGWMKRQPYAYWKGNPAVAYTRRDLLKCNVTQKQDWSARLYRQNWDKESKAGFKDSNLANQCDYRYKIYIEGKAWSVSEKYILACDSVSLIVRPRYYDFFTRSLIPMKHYWPISSNRKCSSIKFAVHWGNTHSQEAMAIGKAASKLIEEELKMEYIYDYMFHLLNQYSKLLTFKPTVPPNATELLSESLASAAKGSIRKSMMESVVTSPAESGPCALQPPYDPQSLQLLIRSKEDSIKQVEKWERSFFKNNGPIVQ</sequence>
<reference evidence="3 4" key="3">
    <citation type="journal article" date="2010" name="BMC Genomics">
        <title>Transcriptome sequencing and comparative analysis of cucumber flowers with different sex types.</title>
        <authorList>
            <person name="Guo S."/>
            <person name="Zheng Y."/>
            <person name="Joung J.G."/>
            <person name="Liu S."/>
            <person name="Zhang Z."/>
            <person name="Crasta O.R."/>
            <person name="Sobral B.W."/>
            <person name="Xu Y."/>
            <person name="Huang S."/>
            <person name="Fei Z."/>
        </authorList>
    </citation>
    <scope>NUCLEOTIDE SEQUENCE [LARGE SCALE GENOMIC DNA]</scope>
    <source>
        <strain evidence="4">cv. 9930</strain>
    </source>
</reference>
<evidence type="ECO:0000313" key="4">
    <source>
        <dbReference type="Proteomes" id="UP000029981"/>
    </source>
</evidence>
<dbReference type="Proteomes" id="UP000029981">
    <property type="component" value="Chromosome 3"/>
</dbReference>
<feature type="domain" description="Glycosyl transferase CAP10" evidence="2">
    <location>
        <begin position="190"/>
        <end position="439"/>
    </location>
</feature>
<name>A0A0A0L5W0_CUCSA</name>
<dbReference type="PANTHER" id="PTHR12203:SF99">
    <property type="entry name" value="OS04G0534100 PROTEIN"/>
    <property type="match status" value="1"/>
</dbReference>
<dbReference type="Gramene" id="KGN57370">
    <property type="protein sequence ID" value="KGN57370"/>
    <property type="gene ID" value="Csa_3G182060"/>
</dbReference>
<proteinExistence type="predicted"/>
<dbReference type="PANTHER" id="PTHR12203">
    <property type="entry name" value="KDEL LYS-ASP-GLU-LEU CONTAINING - RELATED"/>
    <property type="match status" value="1"/>
</dbReference>
<keyword evidence="1" id="KW-1133">Transmembrane helix</keyword>
<gene>
    <name evidence="3" type="ORF">Csa_3G182060</name>
</gene>
<evidence type="ECO:0000259" key="2">
    <source>
        <dbReference type="SMART" id="SM00672"/>
    </source>
</evidence>
<reference evidence="3 4" key="2">
    <citation type="journal article" date="2009" name="PLoS ONE">
        <title>An integrated genetic and cytogenetic map of the cucumber genome.</title>
        <authorList>
            <person name="Ren Y."/>
            <person name="Zhang Z."/>
            <person name="Liu J."/>
            <person name="Staub J.E."/>
            <person name="Han Y."/>
            <person name="Cheng Z."/>
            <person name="Li X."/>
            <person name="Lu J."/>
            <person name="Miao H."/>
            <person name="Kang H."/>
            <person name="Xie B."/>
            <person name="Gu X."/>
            <person name="Wang X."/>
            <person name="Du Y."/>
            <person name="Jin W."/>
            <person name="Huang S."/>
        </authorList>
    </citation>
    <scope>NUCLEOTIDE SEQUENCE [LARGE SCALE GENOMIC DNA]</scope>
    <source>
        <strain evidence="4">cv. 9930</strain>
    </source>
</reference>
<dbReference type="Pfam" id="PF05686">
    <property type="entry name" value="Glyco_transf_90"/>
    <property type="match status" value="1"/>
</dbReference>
<evidence type="ECO:0000313" key="3">
    <source>
        <dbReference type="EMBL" id="KGN57370.1"/>
    </source>
</evidence>
<dbReference type="SMART" id="SM00672">
    <property type="entry name" value="CAP10"/>
    <property type="match status" value="1"/>
</dbReference>
<dbReference type="InterPro" id="IPR051091">
    <property type="entry name" value="O-Glucosyltr/Glycosyltrsf_90"/>
</dbReference>
<keyword evidence="1" id="KW-0812">Transmembrane</keyword>
<dbReference type="OMA" id="INIKAWE"/>
<accession>A0A0A0L5W0</accession>
<protein>
    <recommendedName>
        <fullName evidence="2">Glycosyl transferase CAP10 domain-containing protein</fullName>
    </recommendedName>
</protein>
<reference evidence="3 4" key="1">
    <citation type="journal article" date="2009" name="Nat. Genet.">
        <title>The genome of the cucumber, Cucumis sativus L.</title>
        <authorList>
            <person name="Huang S."/>
            <person name="Li R."/>
            <person name="Zhang Z."/>
            <person name="Li L."/>
            <person name="Gu X."/>
            <person name="Fan W."/>
            <person name="Lucas W.J."/>
            <person name="Wang X."/>
            <person name="Xie B."/>
            <person name="Ni P."/>
            <person name="Ren Y."/>
            <person name="Zhu H."/>
            <person name="Li J."/>
            <person name="Lin K."/>
            <person name="Jin W."/>
            <person name="Fei Z."/>
            <person name="Li G."/>
            <person name="Staub J."/>
            <person name="Kilian A."/>
            <person name="van der Vossen E.A."/>
            <person name="Wu Y."/>
            <person name="Guo J."/>
            <person name="He J."/>
            <person name="Jia Z."/>
            <person name="Ren Y."/>
            <person name="Tian G."/>
            <person name="Lu Y."/>
            <person name="Ruan J."/>
            <person name="Qian W."/>
            <person name="Wang M."/>
            <person name="Huang Q."/>
            <person name="Li B."/>
            <person name="Xuan Z."/>
            <person name="Cao J."/>
            <person name="Asan"/>
            <person name="Wu Z."/>
            <person name="Zhang J."/>
            <person name="Cai Q."/>
            <person name="Bai Y."/>
            <person name="Zhao B."/>
            <person name="Han Y."/>
            <person name="Li Y."/>
            <person name="Li X."/>
            <person name="Wang S."/>
            <person name="Shi Q."/>
            <person name="Liu S."/>
            <person name="Cho W.K."/>
            <person name="Kim J.Y."/>
            <person name="Xu Y."/>
            <person name="Heller-Uszynska K."/>
            <person name="Miao H."/>
            <person name="Cheng Z."/>
            <person name="Zhang S."/>
            <person name="Wu J."/>
            <person name="Yang Y."/>
            <person name="Kang H."/>
            <person name="Li M."/>
            <person name="Liang H."/>
            <person name="Ren X."/>
            <person name="Shi Z."/>
            <person name="Wen M."/>
            <person name="Jian M."/>
            <person name="Yang H."/>
            <person name="Zhang G."/>
            <person name="Yang Z."/>
            <person name="Chen R."/>
            <person name="Liu S."/>
            <person name="Li J."/>
            <person name="Ma L."/>
            <person name="Liu H."/>
            <person name="Zhou Y."/>
            <person name="Zhao J."/>
            <person name="Fang X."/>
            <person name="Li G."/>
            <person name="Fang L."/>
            <person name="Li Y."/>
            <person name="Liu D."/>
            <person name="Zheng H."/>
            <person name="Zhang Y."/>
            <person name="Qin N."/>
            <person name="Li Z."/>
            <person name="Yang G."/>
            <person name="Yang S."/>
            <person name="Bolund L."/>
            <person name="Kristiansen K."/>
            <person name="Zheng H."/>
            <person name="Li S."/>
            <person name="Zhang X."/>
            <person name="Yang H."/>
            <person name="Wang J."/>
            <person name="Sun R."/>
            <person name="Zhang B."/>
            <person name="Jiang S."/>
            <person name="Wang J."/>
            <person name="Du Y."/>
            <person name="Li S."/>
        </authorList>
    </citation>
    <scope>NUCLEOTIDE SEQUENCE [LARGE SCALE GENOMIC DNA]</scope>
    <source>
        <strain evidence="4">cv. 9930</strain>
    </source>
</reference>
<keyword evidence="1" id="KW-0472">Membrane</keyword>
<evidence type="ECO:0000256" key="1">
    <source>
        <dbReference type="SAM" id="Phobius"/>
    </source>
</evidence>
<feature type="transmembrane region" description="Helical" evidence="1">
    <location>
        <begin position="31"/>
        <end position="57"/>
    </location>
</feature>
<dbReference type="eggNOG" id="KOG2458">
    <property type="taxonomic scope" value="Eukaryota"/>
</dbReference>
<reference evidence="3 4" key="4">
    <citation type="journal article" date="2011" name="BMC Genomics">
        <title>RNA-Seq improves annotation of protein-coding genes in the cucumber genome.</title>
        <authorList>
            <person name="Li Z."/>
            <person name="Zhang Z."/>
            <person name="Yan P."/>
            <person name="Huang S."/>
            <person name="Fei Z."/>
            <person name="Lin K."/>
        </authorList>
    </citation>
    <scope>NUCLEOTIDE SEQUENCE [LARGE SCALE GENOMIC DNA]</scope>
    <source>
        <strain evidence="4">cv. 9930</strain>
    </source>
</reference>
<organism evidence="3 4">
    <name type="scientific">Cucumis sativus</name>
    <name type="common">Cucumber</name>
    <dbReference type="NCBI Taxonomy" id="3659"/>
    <lineage>
        <taxon>Eukaryota</taxon>
        <taxon>Viridiplantae</taxon>
        <taxon>Streptophyta</taxon>
        <taxon>Embryophyta</taxon>
        <taxon>Tracheophyta</taxon>
        <taxon>Spermatophyta</taxon>
        <taxon>Magnoliopsida</taxon>
        <taxon>eudicotyledons</taxon>
        <taxon>Gunneridae</taxon>
        <taxon>Pentapetalae</taxon>
        <taxon>rosids</taxon>
        <taxon>fabids</taxon>
        <taxon>Cucurbitales</taxon>
        <taxon>Cucurbitaceae</taxon>
        <taxon>Benincaseae</taxon>
        <taxon>Cucumis</taxon>
    </lineage>
</organism>
<keyword evidence="4" id="KW-1185">Reference proteome</keyword>
<dbReference type="InterPro" id="IPR006598">
    <property type="entry name" value="CAP10"/>
</dbReference>
<feature type="transmembrane region" description="Helical" evidence="1">
    <location>
        <begin position="69"/>
        <end position="93"/>
    </location>
</feature>
<dbReference type="AlphaFoldDB" id="A0A0A0L5W0"/>